<dbReference type="HOGENOM" id="CLU_010686_18_2_9"/>
<evidence type="ECO:0000313" key="4">
    <source>
        <dbReference type="Proteomes" id="UP000002217"/>
    </source>
</evidence>
<dbReference type="InterPro" id="IPR006119">
    <property type="entry name" value="Resolv_N"/>
</dbReference>
<dbReference type="PANTHER" id="PTHR30461">
    <property type="entry name" value="DNA-INVERTASE FROM LAMBDOID PROPHAGE"/>
    <property type="match status" value="1"/>
</dbReference>
<dbReference type="AlphaFoldDB" id="C8W2Y7"/>
<reference evidence="3 4" key="1">
    <citation type="journal article" date="2009" name="Stand. Genomic Sci.">
        <title>Complete genome sequence of Desulfotomaculum acetoxidans type strain (5575).</title>
        <authorList>
            <person name="Spring S."/>
            <person name="Lapidus A."/>
            <person name="Schroder M."/>
            <person name="Gleim D."/>
            <person name="Sims D."/>
            <person name="Meincke L."/>
            <person name="Glavina Del Rio T."/>
            <person name="Tice H."/>
            <person name="Copeland A."/>
            <person name="Cheng J.F."/>
            <person name="Lucas S."/>
            <person name="Chen F."/>
            <person name="Nolan M."/>
            <person name="Bruce D."/>
            <person name="Goodwin L."/>
            <person name="Pitluck S."/>
            <person name="Ivanova N."/>
            <person name="Mavromatis K."/>
            <person name="Mikhailova N."/>
            <person name="Pati A."/>
            <person name="Chen A."/>
            <person name="Palaniappan K."/>
            <person name="Land M."/>
            <person name="Hauser L."/>
            <person name="Chang Y.J."/>
            <person name="Jeffries C.D."/>
            <person name="Chain P."/>
            <person name="Saunders E."/>
            <person name="Brettin T."/>
            <person name="Detter J.C."/>
            <person name="Goker M."/>
            <person name="Bristow J."/>
            <person name="Eisen J.A."/>
            <person name="Markowitz V."/>
            <person name="Hugenholtz P."/>
            <person name="Kyrpides N.C."/>
            <person name="Klenk H.P."/>
            <person name="Han C."/>
        </authorList>
    </citation>
    <scope>NUCLEOTIDE SEQUENCE [LARGE SCALE GENOMIC DNA]</scope>
    <source>
        <strain evidence="4">ATCC 49208 / DSM 771 / VKM B-1644</strain>
    </source>
</reference>
<dbReference type="Proteomes" id="UP000002217">
    <property type="component" value="Chromosome"/>
</dbReference>
<evidence type="ECO:0000259" key="2">
    <source>
        <dbReference type="PROSITE" id="PS51737"/>
    </source>
</evidence>
<dbReference type="PANTHER" id="PTHR30461:SF23">
    <property type="entry name" value="DNA RECOMBINASE-RELATED"/>
    <property type="match status" value="1"/>
</dbReference>
<dbReference type="eggNOG" id="COG1961">
    <property type="taxonomic scope" value="Bacteria"/>
</dbReference>
<accession>C8W2Y7</accession>
<dbReference type="Pfam" id="PF07508">
    <property type="entry name" value="Recombinase"/>
    <property type="match status" value="1"/>
</dbReference>
<dbReference type="PROSITE" id="PS51737">
    <property type="entry name" value="RECOMBINASE_DNA_BIND"/>
    <property type="match status" value="1"/>
</dbReference>
<dbReference type="SMART" id="SM00857">
    <property type="entry name" value="Resolvase"/>
    <property type="match status" value="1"/>
</dbReference>
<dbReference type="RefSeq" id="WP_015755864.1">
    <property type="nucleotide sequence ID" value="NC_013216.1"/>
</dbReference>
<dbReference type="SUPFAM" id="SSF53041">
    <property type="entry name" value="Resolvase-like"/>
    <property type="match status" value="1"/>
</dbReference>
<dbReference type="OrthoDB" id="1094757at2"/>
<sequence>MSKHIALYARLSVNENGERDESLETQCDLLKSYVQENIPGTFQYYIDNDISGTYFDRPGLIQMVDNINNNLVDTVLVKDLSRLGRNNGETLSFLDFLKERNIRLIALTDNYDSFRDDDEIIGIKTWVNEHYARDISKKVRYNLKKKMQNGEYLGRPPFGYLKSSLEKNKLVVNEQYRELIPKIFELYIEGLGYRALAEYVQKLGIPTPGQDKNYANITGKSRWSEQNIRRIISNLVYCGISVQGVSEKISFKSRKTRRLDSSRWVVVPDAHEPLVSREIFDLANQIRKKRHLSGEGRKKTKTTCLHLFSGFLICGGCGSPHIFRKKTNRPSGYICGLYNRYGRTACTSHHIREEDLRGLILQDILRVSKGVDFHHKLKEEYRKDFSVKGSIEELNTLSNRLEKCRRQQKTAYLDRLRGIISEDLFLSANSLLDKEKDLLAGKIERLKTLSMQNEESASAYELIIESLKSDNLTKNDIDRSFLERFVKKIIVFERDEKVNRNVRDKYGLDRFWSEDELKTLTRSFKNTLIIYELSLAD</sequence>
<keyword evidence="4" id="KW-1185">Reference proteome</keyword>
<evidence type="ECO:0000259" key="1">
    <source>
        <dbReference type="PROSITE" id="PS51736"/>
    </source>
</evidence>
<dbReference type="GO" id="GO:0000150">
    <property type="term" value="F:DNA strand exchange activity"/>
    <property type="evidence" value="ECO:0007669"/>
    <property type="project" value="InterPro"/>
</dbReference>
<dbReference type="Gene3D" id="3.40.50.1390">
    <property type="entry name" value="Resolvase, N-terminal catalytic domain"/>
    <property type="match status" value="1"/>
</dbReference>
<dbReference type="EMBL" id="CP001720">
    <property type="protein sequence ID" value="ACV61143.1"/>
    <property type="molecule type" value="Genomic_DNA"/>
</dbReference>
<dbReference type="Gene3D" id="3.90.1750.20">
    <property type="entry name" value="Putative Large Serine Recombinase, Chain B, Domain 2"/>
    <property type="match status" value="1"/>
</dbReference>
<dbReference type="InterPro" id="IPR025827">
    <property type="entry name" value="Zn_ribbon_recom_dom"/>
</dbReference>
<dbReference type="KEGG" id="dae:Dtox_0190"/>
<organism evidence="3 4">
    <name type="scientific">Desulfofarcimen acetoxidans (strain ATCC 49208 / DSM 771 / KCTC 5769 / VKM B-1644 / 5575)</name>
    <name type="common">Desulfotomaculum acetoxidans</name>
    <dbReference type="NCBI Taxonomy" id="485916"/>
    <lineage>
        <taxon>Bacteria</taxon>
        <taxon>Bacillati</taxon>
        <taxon>Bacillota</taxon>
        <taxon>Clostridia</taxon>
        <taxon>Eubacteriales</taxon>
        <taxon>Peptococcaceae</taxon>
        <taxon>Desulfofarcimen</taxon>
    </lineage>
</organism>
<dbReference type="InterPro" id="IPR011109">
    <property type="entry name" value="DNA_bind_recombinase_dom"/>
</dbReference>
<dbReference type="InterPro" id="IPR050639">
    <property type="entry name" value="SSR_resolvase"/>
</dbReference>
<gene>
    <name evidence="3" type="ordered locus">Dtox_0190</name>
</gene>
<feature type="domain" description="Recombinase" evidence="2">
    <location>
        <begin position="157"/>
        <end position="293"/>
    </location>
</feature>
<protein>
    <submittedName>
        <fullName evidence="3">Resolvase domain protein</fullName>
    </submittedName>
</protein>
<dbReference type="Pfam" id="PF00239">
    <property type="entry name" value="Resolvase"/>
    <property type="match status" value="1"/>
</dbReference>
<dbReference type="Pfam" id="PF13408">
    <property type="entry name" value="Zn_ribbon_recom"/>
    <property type="match status" value="1"/>
</dbReference>
<dbReference type="STRING" id="485916.Dtox_0190"/>
<dbReference type="GO" id="GO:0003677">
    <property type="term" value="F:DNA binding"/>
    <property type="evidence" value="ECO:0007669"/>
    <property type="project" value="InterPro"/>
</dbReference>
<feature type="domain" description="Resolvase/invertase-type recombinase catalytic" evidence="1">
    <location>
        <begin position="4"/>
        <end position="154"/>
    </location>
</feature>
<dbReference type="PROSITE" id="PS51736">
    <property type="entry name" value="RECOMBINASES_3"/>
    <property type="match status" value="1"/>
</dbReference>
<proteinExistence type="predicted"/>
<dbReference type="InterPro" id="IPR036162">
    <property type="entry name" value="Resolvase-like_N_sf"/>
</dbReference>
<dbReference type="InterPro" id="IPR038109">
    <property type="entry name" value="DNA_bind_recomb_sf"/>
</dbReference>
<evidence type="ECO:0000313" key="3">
    <source>
        <dbReference type="EMBL" id="ACV61143.1"/>
    </source>
</evidence>
<name>C8W2Y7_DESAS</name>